<sequence length="484" mass="53318">MHKHFVTILLSVLLSGCMTVPPLSRDVDELLAAYQTHSRKINERQQIYLARGIKRLEIIPDPKHPDHFHISADLHNANLATVMNRLIEATAFEFSLGGSRMSERITARFEGRALPKALSLLLGPAGYRAIIDGGVIRIERAALAYREELSEGKLLIEVPLKYVDTDFSEPFLEKLYPKDRYEGMLTFAMNPSRNTVVLSGEANAVRNAARILGQVDKDGDHVLIEVLVVEFSTGAFREISSRIFNAAKGKISDINIDFSALAGKTISFTHVADALNVSQLSAVLNLLIEDNAAQVIARPYLATLSNAEASIEITSDRYVTVQGSSGLDARLEKVASGVEMEINPTIQMDGLIHLHISVTQSKFSGGEGASLNTSTNTVETVTRVGDGETVIIGGLMLNVDSTIDSGLPTLRDIPVAGALFGQKHRTQVQRQVMIYVTPHLWNPGTETPLLKRDNLFMPWRGRSVKPSSPRAIYNKYKLRMSRHL</sequence>
<feature type="domain" description="Type II/III secretion system secretin-like" evidence="5">
    <location>
        <begin position="287"/>
        <end position="440"/>
    </location>
</feature>
<evidence type="ECO:0000256" key="3">
    <source>
        <dbReference type="ARBA" id="ARBA00023136"/>
    </source>
</evidence>
<dbReference type="EMBL" id="CAADFZ010000133">
    <property type="protein sequence ID" value="VFK67276.1"/>
    <property type="molecule type" value="Genomic_DNA"/>
</dbReference>
<dbReference type="PANTHER" id="PTHR30332">
    <property type="entry name" value="PROBABLE GENERAL SECRETION PATHWAY PROTEIN D"/>
    <property type="match status" value="1"/>
</dbReference>
<dbReference type="PROSITE" id="PS51257">
    <property type="entry name" value="PROKAR_LIPOPROTEIN"/>
    <property type="match status" value="1"/>
</dbReference>
<dbReference type="InterPro" id="IPR050810">
    <property type="entry name" value="Bact_Secretion_Sys_Channel"/>
</dbReference>
<comment type="subcellular location">
    <subcellularLocation>
        <location evidence="1">Membrane</location>
    </subcellularLocation>
</comment>
<dbReference type="GO" id="GO:0009306">
    <property type="term" value="P:protein secretion"/>
    <property type="evidence" value="ECO:0007669"/>
    <property type="project" value="InterPro"/>
</dbReference>
<dbReference type="PRINTS" id="PR00811">
    <property type="entry name" value="BCTERIALGSPD"/>
</dbReference>
<dbReference type="GO" id="GO:0015627">
    <property type="term" value="C:type II protein secretion system complex"/>
    <property type="evidence" value="ECO:0007669"/>
    <property type="project" value="TreeGrafter"/>
</dbReference>
<keyword evidence="2" id="KW-0732">Signal</keyword>
<evidence type="ECO:0000313" key="6">
    <source>
        <dbReference type="EMBL" id="VFK67276.1"/>
    </source>
</evidence>
<evidence type="ECO:0000256" key="4">
    <source>
        <dbReference type="RuleBase" id="RU004003"/>
    </source>
</evidence>
<evidence type="ECO:0000256" key="1">
    <source>
        <dbReference type="ARBA" id="ARBA00004370"/>
    </source>
</evidence>
<dbReference type="InterPro" id="IPR001775">
    <property type="entry name" value="GspD/PilQ"/>
</dbReference>
<accession>A0A451B2W8</accession>
<name>A0A451B2W8_9GAMM</name>
<dbReference type="AlphaFoldDB" id="A0A451B2W8"/>
<comment type="similarity">
    <text evidence="4">Belongs to the bacterial secretin family.</text>
</comment>
<dbReference type="GO" id="GO:0016020">
    <property type="term" value="C:membrane"/>
    <property type="evidence" value="ECO:0007669"/>
    <property type="project" value="UniProtKB-SubCell"/>
</dbReference>
<evidence type="ECO:0000313" key="7">
    <source>
        <dbReference type="EMBL" id="VFK72612.1"/>
    </source>
</evidence>
<protein>
    <submittedName>
        <fullName evidence="7">Type II and III secretion system protein</fullName>
    </submittedName>
</protein>
<dbReference type="EMBL" id="CAADGD010000125">
    <property type="protein sequence ID" value="VFK72612.1"/>
    <property type="molecule type" value="Genomic_DNA"/>
</dbReference>
<evidence type="ECO:0000256" key="2">
    <source>
        <dbReference type="ARBA" id="ARBA00022729"/>
    </source>
</evidence>
<organism evidence="7">
    <name type="scientific">Candidatus Kentrum sp. UNK</name>
    <dbReference type="NCBI Taxonomy" id="2126344"/>
    <lineage>
        <taxon>Bacteria</taxon>
        <taxon>Pseudomonadati</taxon>
        <taxon>Pseudomonadota</taxon>
        <taxon>Gammaproteobacteria</taxon>
        <taxon>Candidatus Kentrum</taxon>
    </lineage>
</organism>
<dbReference type="Pfam" id="PF00263">
    <property type="entry name" value="Secretin"/>
    <property type="match status" value="1"/>
</dbReference>
<reference evidence="7" key="1">
    <citation type="submission" date="2019-02" db="EMBL/GenBank/DDBJ databases">
        <authorList>
            <person name="Gruber-Vodicka R. H."/>
            <person name="Seah K. B. B."/>
        </authorList>
    </citation>
    <scope>NUCLEOTIDE SEQUENCE</scope>
    <source>
        <strain evidence="7">BECK_BY19</strain>
        <strain evidence="6">BECK_BY8</strain>
    </source>
</reference>
<gene>
    <name evidence="6" type="ORF">BECKUNK1418G_GA0071005_11338</name>
    <name evidence="7" type="ORF">BECKUNK1418H_GA0071006_11258</name>
</gene>
<dbReference type="InterPro" id="IPR004846">
    <property type="entry name" value="T2SS/T3SS_dom"/>
</dbReference>
<keyword evidence="3" id="KW-0472">Membrane</keyword>
<dbReference type="PANTHER" id="PTHR30332:SF24">
    <property type="entry name" value="SECRETIN GSPD-RELATED"/>
    <property type="match status" value="1"/>
</dbReference>
<evidence type="ECO:0000259" key="5">
    <source>
        <dbReference type="Pfam" id="PF00263"/>
    </source>
</evidence>
<proteinExistence type="inferred from homology"/>